<evidence type="ECO:0000313" key="1">
    <source>
        <dbReference type="EMBL" id="DAD52728.1"/>
    </source>
</evidence>
<reference evidence="1" key="1">
    <citation type="submission" date="2020-09" db="EMBL/GenBank/DDBJ databases">
        <title>Leviviricetes taxonomy.</title>
        <authorList>
            <person name="Stockdale S.R."/>
            <person name="Callanan J."/>
            <person name="Adriaenssens E.M."/>
            <person name="Kuhn J.H."/>
            <person name="Rumnieks J."/>
            <person name="Shkoporov A."/>
            <person name="Draper L.A."/>
            <person name="Ross P."/>
            <person name="Hill C."/>
        </authorList>
    </citation>
    <scope>NUCLEOTIDE SEQUENCE</scope>
</reference>
<keyword evidence="1" id="KW-0167">Capsid protein</keyword>
<dbReference type="Proteomes" id="UP000680444">
    <property type="component" value="Segment"/>
</dbReference>
<accession>A0A8S5L4V6</accession>
<keyword evidence="1" id="KW-0946">Virion</keyword>
<organism evidence="1 2">
    <name type="scientific">ssRNA phage SRR7976310_9</name>
    <dbReference type="NCBI Taxonomy" id="2786687"/>
    <lineage>
        <taxon>Viruses</taxon>
        <taxon>Riboviria</taxon>
        <taxon>Orthornavirae</taxon>
        <taxon>Lenarviricota</taxon>
        <taxon>Leviviricetes</taxon>
        <taxon>Winunavirus</taxon>
        <taxon>Winunavirus sp. 'asiadaptatum'</taxon>
    </lineage>
</organism>
<dbReference type="GeneID" id="80401045"/>
<dbReference type="EMBL" id="BK014188">
    <property type="protein sequence ID" value="DAD52728.1"/>
    <property type="molecule type" value="Genomic_RNA"/>
</dbReference>
<proteinExistence type="predicted"/>
<name>A0A8S5L4V6_9VIRU</name>
<evidence type="ECO:0000313" key="2">
    <source>
        <dbReference type="Proteomes" id="UP000680444"/>
    </source>
</evidence>
<dbReference type="GO" id="GO:0019028">
    <property type="term" value="C:viral capsid"/>
    <property type="evidence" value="ECO:0007669"/>
    <property type="project" value="UniProtKB-KW"/>
</dbReference>
<gene>
    <name evidence="1" type="primary">SRR7976310_9_2</name>
</gene>
<protein>
    <submittedName>
        <fullName evidence="1">Coat protein</fullName>
    </submittedName>
</protein>
<dbReference type="RefSeq" id="YP_010771337.1">
    <property type="nucleotide sequence ID" value="NC_074559.1"/>
</dbReference>
<dbReference type="KEGG" id="vg:80401045"/>
<sequence>MALADITIANGAETPANQVFSYVTTQNGKVIRSNLTRTPDLPMTLTIGHTKAKVRGVQVDSHLWRVDNSVMDADGVTTRYANIRVMVDCDPAIYTDGLADDLAAFVRNYFTSANTRLWMKGSVG</sequence>